<feature type="domain" description="Isochorismatase-like" evidence="2">
    <location>
        <begin position="5"/>
        <end position="165"/>
    </location>
</feature>
<evidence type="ECO:0000256" key="1">
    <source>
        <dbReference type="ARBA" id="ARBA00022801"/>
    </source>
</evidence>
<gene>
    <name evidence="3" type="ORF">EOD73_14455</name>
</gene>
<dbReference type="SUPFAM" id="SSF52499">
    <property type="entry name" value="Isochorismatase-like hydrolases"/>
    <property type="match status" value="1"/>
</dbReference>
<dbReference type="Proteomes" id="UP000288587">
    <property type="component" value="Unassembled WGS sequence"/>
</dbReference>
<dbReference type="InterPro" id="IPR000868">
    <property type="entry name" value="Isochorismatase-like_dom"/>
</dbReference>
<protein>
    <submittedName>
        <fullName evidence="3">Isochorismatase family protein</fullName>
    </submittedName>
</protein>
<proteinExistence type="predicted"/>
<dbReference type="OrthoDB" id="1157330at2"/>
<dbReference type="Pfam" id="PF00857">
    <property type="entry name" value="Isochorismatase"/>
    <property type="match status" value="1"/>
</dbReference>
<evidence type="ECO:0000313" key="4">
    <source>
        <dbReference type="Proteomes" id="UP000288587"/>
    </source>
</evidence>
<comment type="caution">
    <text evidence="3">The sequence shown here is derived from an EMBL/GenBank/DDBJ whole genome shotgun (WGS) entry which is preliminary data.</text>
</comment>
<evidence type="ECO:0000313" key="3">
    <source>
        <dbReference type="EMBL" id="RVT83766.1"/>
    </source>
</evidence>
<dbReference type="GO" id="GO:0016787">
    <property type="term" value="F:hydrolase activity"/>
    <property type="evidence" value="ECO:0007669"/>
    <property type="project" value="UniProtKB-KW"/>
</dbReference>
<dbReference type="InterPro" id="IPR050272">
    <property type="entry name" value="Isochorismatase-like_hydrls"/>
</dbReference>
<evidence type="ECO:0000259" key="2">
    <source>
        <dbReference type="Pfam" id="PF00857"/>
    </source>
</evidence>
<dbReference type="EMBL" id="SACM01000004">
    <property type="protein sequence ID" value="RVT83766.1"/>
    <property type="molecule type" value="Genomic_DNA"/>
</dbReference>
<dbReference type="AlphaFoldDB" id="A0A3S2VCX1"/>
<organism evidence="3 4">
    <name type="scientific">Inhella crocodyli</name>
    <dbReference type="NCBI Taxonomy" id="2499851"/>
    <lineage>
        <taxon>Bacteria</taxon>
        <taxon>Pseudomonadati</taxon>
        <taxon>Pseudomonadota</taxon>
        <taxon>Betaproteobacteria</taxon>
        <taxon>Burkholderiales</taxon>
        <taxon>Sphaerotilaceae</taxon>
        <taxon>Inhella</taxon>
    </lineage>
</organism>
<dbReference type="PANTHER" id="PTHR43540">
    <property type="entry name" value="PEROXYUREIDOACRYLATE/UREIDOACRYLATE AMIDOHYDROLASE-RELATED"/>
    <property type="match status" value="1"/>
</dbReference>
<dbReference type="RefSeq" id="WP_127683730.1">
    <property type="nucleotide sequence ID" value="NZ_SACM01000004.1"/>
</dbReference>
<accession>A0A3S2VCX1</accession>
<sequence>MSGEVLLVVDTQRGAFEGEWAMPQGDALVTACQRAIAWARGQGNRIVWVQHHEVDGPMSGAGFEIDPRLAPRPDEPRILKTEPNALSNTALAPLLQGAARVWVVGLQSDCCVQATALAAHQAGWPVTVVADAHHTWPNAGRSAEAVRDAVNADLAAAGVPLTTLAELDPA</sequence>
<reference evidence="3 4" key="1">
    <citation type="submission" date="2019-01" db="EMBL/GenBank/DDBJ databases">
        <authorList>
            <person name="Chen W.-M."/>
        </authorList>
    </citation>
    <scope>NUCLEOTIDE SEQUENCE [LARGE SCALE GENOMIC DNA]</scope>
    <source>
        <strain evidence="3 4">CCP-18</strain>
    </source>
</reference>
<name>A0A3S2VCX1_9BURK</name>
<dbReference type="Gene3D" id="3.40.50.850">
    <property type="entry name" value="Isochorismatase-like"/>
    <property type="match status" value="1"/>
</dbReference>
<dbReference type="InterPro" id="IPR036380">
    <property type="entry name" value="Isochorismatase-like_sf"/>
</dbReference>
<keyword evidence="1" id="KW-0378">Hydrolase</keyword>
<keyword evidence="4" id="KW-1185">Reference proteome</keyword>